<dbReference type="SMART" id="SM00052">
    <property type="entry name" value="EAL"/>
    <property type="match status" value="1"/>
</dbReference>
<dbReference type="PANTHER" id="PTHR44757:SF4">
    <property type="entry name" value="DIGUANYLATE CYCLASE DGCE-RELATED"/>
    <property type="match status" value="1"/>
</dbReference>
<dbReference type="Proteomes" id="UP000317155">
    <property type="component" value="Unassembled WGS sequence"/>
</dbReference>
<dbReference type="InterPro" id="IPR000160">
    <property type="entry name" value="GGDEF_dom"/>
</dbReference>
<evidence type="ECO:0000259" key="5">
    <source>
        <dbReference type="PROSITE" id="PS50883"/>
    </source>
</evidence>
<feature type="modified residue" description="4-aspartylphosphate" evidence="1">
    <location>
        <position position="187"/>
    </location>
</feature>
<feature type="domain" description="PAS" evidence="3">
    <location>
        <begin position="281"/>
        <end position="326"/>
    </location>
</feature>
<dbReference type="EMBL" id="VJVV01000004">
    <property type="protein sequence ID" value="TRO82334.1"/>
    <property type="molecule type" value="Genomic_DNA"/>
</dbReference>
<evidence type="ECO:0000313" key="8">
    <source>
        <dbReference type="Proteomes" id="UP000317155"/>
    </source>
</evidence>
<dbReference type="SUPFAM" id="SSF141868">
    <property type="entry name" value="EAL domain-like"/>
    <property type="match status" value="1"/>
</dbReference>
<dbReference type="RefSeq" id="WP_092057384.1">
    <property type="nucleotide sequence ID" value="NZ_FOJJ01000034.1"/>
</dbReference>
<dbReference type="InterPro" id="IPR001633">
    <property type="entry name" value="EAL_dom"/>
</dbReference>
<dbReference type="GO" id="GO:0003824">
    <property type="term" value="F:catalytic activity"/>
    <property type="evidence" value="ECO:0007669"/>
    <property type="project" value="UniProtKB-ARBA"/>
</dbReference>
<dbReference type="CDD" id="cd01948">
    <property type="entry name" value="EAL"/>
    <property type="match status" value="1"/>
</dbReference>
<dbReference type="OrthoDB" id="9759431at2"/>
<dbReference type="Gene3D" id="3.20.20.450">
    <property type="entry name" value="EAL domain"/>
    <property type="match status" value="1"/>
</dbReference>
<dbReference type="Gene3D" id="3.30.450.20">
    <property type="entry name" value="PAS domain"/>
    <property type="match status" value="1"/>
</dbReference>
<dbReference type="InterPro" id="IPR001789">
    <property type="entry name" value="Sig_transdc_resp-reg_receiver"/>
</dbReference>
<dbReference type="Pfam" id="PF00990">
    <property type="entry name" value="GGDEF"/>
    <property type="match status" value="1"/>
</dbReference>
<dbReference type="InterPro" id="IPR011006">
    <property type="entry name" value="CheY-like_superfamily"/>
</dbReference>
<dbReference type="InterPro" id="IPR000700">
    <property type="entry name" value="PAS-assoc_C"/>
</dbReference>
<feature type="modified residue" description="4-aspartylphosphate" evidence="1">
    <location>
        <position position="59"/>
    </location>
</feature>
<dbReference type="Pfam" id="PF00072">
    <property type="entry name" value="Response_reg"/>
    <property type="match status" value="2"/>
</dbReference>
<feature type="domain" description="PAC" evidence="4">
    <location>
        <begin position="358"/>
        <end position="409"/>
    </location>
</feature>
<dbReference type="SMART" id="SM00091">
    <property type="entry name" value="PAS"/>
    <property type="match status" value="1"/>
</dbReference>
<dbReference type="InterPro" id="IPR029787">
    <property type="entry name" value="Nucleotide_cyclase"/>
</dbReference>
<proteinExistence type="predicted"/>
<dbReference type="NCBIfam" id="TIGR00229">
    <property type="entry name" value="sensory_box"/>
    <property type="match status" value="1"/>
</dbReference>
<dbReference type="PROSITE" id="PS50883">
    <property type="entry name" value="EAL"/>
    <property type="match status" value="1"/>
</dbReference>
<evidence type="ECO:0000259" key="6">
    <source>
        <dbReference type="PROSITE" id="PS50887"/>
    </source>
</evidence>
<dbReference type="InterPro" id="IPR035965">
    <property type="entry name" value="PAS-like_dom_sf"/>
</dbReference>
<evidence type="ECO:0000259" key="4">
    <source>
        <dbReference type="PROSITE" id="PS50113"/>
    </source>
</evidence>
<keyword evidence="8" id="KW-1185">Reference proteome</keyword>
<feature type="domain" description="Response regulatory" evidence="2">
    <location>
        <begin position="9"/>
        <end position="128"/>
    </location>
</feature>
<feature type="domain" description="EAL" evidence="5">
    <location>
        <begin position="585"/>
        <end position="835"/>
    </location>
</feature>
<feature type="domain" description="Response regulatory" evidence="2">
    <location>
        <begin position="139"/>
        <end position="252"/>
    </location>
</feature>
<evidence type="ECO:0000259" key="3">
    <source>
        <dbReference type="PROSITE" id="PS50112"/>
    </source>
</evidence>
<feature type="domain" description="GGDEF" evidence="6">
    <location>
        <begin position="441"/>
        <end position="574"/>
    </location>
</feature>
<keyword evidence="1" id="KW-0597">Phosphoprotein</keyword>
<dbReference type="FunFam" id="3.30.70.270:FF:000001">
    <property type="entry name" value="Diguanylate cyclase domain protein"/>
    <property type="match status" value="1"/>
</dbReference>
<protein>
    <submittedName>
        <fullName evidence="7">EAL domain-containing protein</fullName>
    </submittedName>
</protein>
<evidence type="ECO:0000256" key="1">
    <source>
        <dbReference type="PROSITE-ProRule" id="PRU00169"/>
    </source>
</evidence>
<dbReference type="Gene3D" id="3.40.50.2300">
    <property type="match status" value="2"/>
</dbReference>
<dbReference type="NCBIfam" id="TIGR00254">
    <property type="entry name" value="GGDEF"/>
    <property type="match status" value="1"/>
</dbReference>
<dbReference type="CDD" id="cd00156">
    <property type="entry name" value="REC"/>
    <property type="match status" value="1"/>
</dbReference>
<dbReference type="GO" id="GO:0000160">
    <property type="term" value="P:phosphorelay signal transduction system"/>
    <property type="evidence" value="ECO:0007669"/>
    <property type="project" value="InterPro"/>
</dbReference>
<evidence type="ECO:0000313" key="7">
    <source>
        <dbReference type="EMBL" id="TRO82334.1"/>
    </source>
</evidence>
<gene>
    <name evidence="7" type="ORF">FL622_07085</name>
</gene>
<dbReference type="InterPro" id="IPR043128">
    <property type="entry name" value="Rev_trsase/Diguanyl_cyclase"/>
</dbReference>
<dbReference type="SMART" id="SM00267">
    <property type="entry name" value="GGDEF"/>
    <property type="match status" value="1"/>
</dbReference>
<dbReference type="CDD" id="cd01949">
    <property type="entry name" value="GGDEF"/>
    <property type="match status" value="1"/>
</dbReference>
<dbReference type="Pfam" id="PF13426">
    <property type="entry name" value="PAS_9"/>
    <property type="match status" value="1"/>
</dbReference>
<sequence>MATNVQDVHILLVNQNPDNRRILAETLRTAGFRRLTETADGRNAARVLRRERIDLLITDVDIAPLDGWRLGRMVRSGIFLCDASIPLILVATTWCERIAETTAREFGFDAVIPLERYRELPATLKDCLNTPRTAARKPTLLVVEDFPDNAQLAERILQPRFTVEVATDGRSGLDAWLRHRHDLVLLDVMLPGLSGQQVLQGILREHPDQPVVIMTAHGTMELAEELMMEGAADFITKPFTPDALRRVTEIAARREDYLLSNKQFAARVESLRESREAYRAISQAHQHLLDSLSTVVLELDGEGRLHFLNHAWERLTGYTVAESLGRPLSDFRDDGNEADWQIYQNRLQMLTCGNFRECALELRLRHHEGHAVWVDGRFDAMTGADGSRSVSACLDDITRRKKALAELEHLAMHDTLTGLFNRHYFGHAIKQMAALSKRGQGHHALLYLDLDHFKVINDSFGHYHGDLVLKQVAELLSRRLRRSDVLCRLGGDEYAILLANTELSQALEIADEFRDLIQHLDCRIEEQVAEISCSMGVAELDGSANRPEDYLKQADIALYVAKSRGRNRIHVYDPADRESDELRRNLDWVRKVRKAIAGQGLKFHFQPILHIASGEISHYEALLRLQLPEEGEIAPKDFIPALEQAGEMALLDHWVIHQAIVLLGRYPELRKLAVNLSAQAFDDNGILPLVENLLIEQGVKPERIVFELTETASLDNIPAAQQMIVRLQQLGCGFAVDDFGTGFSTFNYLKEFPADSIKVDGTFIRNLTHDPVNLALVRSIQEVARTLGKATIAEFVETAEDFETLRSLGIDFAQGYYIGRPAPIEAWSFSTSARH</sequence>
<dbReference type="PROSITE" id="PS50113">
    <property type="entry name" value="PAC"/>
    <property type="match status" value="1"/>
</dbReference>
<dbReference type="PROSITE" id="PS50110">
    <property type="entry name" value="RESPONSE_REGULATORY"/>
    <property type="match status" value="2"/>
</dbReference>
<name>A0A550JGJ8_9BACT</name>
<dbReference type="Gene3D" id="3.30.70.270">
    <property type="match status" value="1"/>
</dbReference>
<dbReference type="PROSITE" id="PS50112">
    <property type="entry name" value="PAS"/>
    <property type="match status" value="1"/>
</dbReference>
<dbReference type="InterPro" id="IPR052155">
    <property type="entry name" value="Biofilm_reg_signaling"/>
</dbReference>
<dbReference type="SMART" id="SM00448">
    <property type="entry name" value="REC"/>
    <property type="match status" value="2"/>
</dbReference>
<accession>A0A550JGJ8</accession>
<dbReference type="SUPFAM" id="SSF55785">
    <property type="entry name" value="PYP-like sensor domain (PAS domain)"/>
    <property type="match status" value="1"/>
</dbReference>
<dbReference type="InterPro" id="IPR000014">
    <property type="entry name" value="PAS"/>
</dbReference>
<dbReference type="PANTHER" id="PTHR44757">
    <property type="entry name" value="DIGUANYLATE CYCLASE DGCP"/>
    <property type="match status" value="1"/>
</dbReference>
<dbReference type="AlphaFoldDB" id="A0A550JGJ8"/>
<evidence type="ECO:0000259" key="2">
    <source>
        <dbReference type="PROSITE" id="PS50110"/>
    </source>
</evidence>
<organism evidence="7 8">
    <name type="scientific">Trichloromonas acetexigens</name>
    <dbReference type="NCBI Taxonomy" id="38815"/>
    <lineage>
        <taxon>Bacteria</taxon>
        <taxon>Pseudomonadati</taxon>
        <taxon>Thermodesulfobacteriota</taxon>
        <taxon>Desulfuromonadia</taxon>
        <taxon>Desulfuromonadales</taxon>
        <taxon>Trichloromonadaceae</taxon>
        <taxon>Trichloromonas</taxon>
    </lineage>
</organism>
<comment type="caution">
    <text evidence="7">The sequence shown here is derived from an EMBL/GenBank/DDBJ whole genome shotgun (WGS) entry which is preliminary data.</text>
</comment>
<dbReference type="PROSITE" id="PS50887">
    <property type="entry name" value="GGDEF"/>
    <property type="match status" value="1"/>
</dbReference>
<dbReference type="SUPFAM" id="SSF55073">
    <property type="entry name" value="Nucleotide cyclase"/>
    <property type="match status" value="1"/>
</dbReference>
<reference evidence="7 8" key="1">
    <citation type="submission" date="2019-07" db="EMBL/GenBank/DDBJ databases">
        <title>Insights of Desulfuromonas acetexigens electromicrobiology.</title>
        <authorList>
            <person name="Katuri K."/>
            <person name="Sapireddy V."/>
            <person name="Shaw D.R."/>
            <person name="Saikaly P."/>
        </authorList>
    </citation>
    <scope>NUCLEOTIDE SEQUENCE [LARGE SCALE GENOMIC DNA]</scope>
    <source>
        <strain evidence="7 8">2873</strain>
    </source>
</reference>
<dbReference type="SUPFAM" id="SSF52172">
    <property type="entry name" value="CheY-like"/>
    <property type="match status" value="2"/>
</dbReference>
<dbReference type="CDD" id="cd00130">
    <property type="entry name" value="PAS"/>
    <property type="match status" value="1"/>
</dbReference>
<dbReference type="Pfam" id="PF00563">
    <property type="entry name" value="EAL"/>
    <property type="match status" value="1"/>
</dbReference>
<dbReference type="InterPro" id="IPR035919">
    <property type="entry name" value="EAL_sf"/>
</dbReference>